<keyword evidence="4 8" id="KW-1133">Transmembrane helix</keyword>
<dbReference type="SUPFAM" id="SSF57196">
    <property type="entry name" value="EGF/Laminin"/>
    <property type="match status" value="1"/>
</dbReference>
<evidence type="ECO:0000256" key="1">
    <source>
        <dbReference type="ARBA" id="ARBA00004370"/>
    </source>
</evidence>
<evidence type="ECO:0000256" key="6">
    <source>
        <dbReference type="ARBA" id="ARBA00023157"/>
    </source>
</evidence>
<dbReference type="InterPro" id="IPR002172">
    <property type="entry name" value="LDrepeatLR_classA_rpt"/>
</dbReference>
<evidence type="ECO:0000256" key="4">
    <source>
        <dbReference type="ARBA" id="ARBA00022989"/>
    </source>
</evidence>
<dbReference type="InterPro" id="IPR036055">
    <property type="entry name" value="LDL_receptor-like_sf"/>
</dbReference>
<dbReference type="InterPro" id="IPR000742">
    <property type="entry name" value="EGF"/>
</dbReference>
<dbReference type="EMBL" id="CAJOAY010000518">
    <property type="protein sequence ID" value="CAF3683165.1"/>
    <property type="molecule type" value="Genomic_DNA"/>
</dbReference>
<feature type="transmembrane region" description="Helical" evidence="8">
    <location>
        <begin position="1398"/>
        <end position="1416"/>
    </location>
</feature>
<dbReference type="InterPro" id="IPR017452">
    <property type="entry name" value="GPCR_Rhodpsn_7TM"/>
</dbReference>
<keyword evidence="7" id="KW-0245">EGF-like domain</keyword>
<dbReference type="Gene3D" id="4.10.400.10">
    <property type="entry name" value="Low-density Lipoprotein Receptor"/>
    <property type="match status" value="1"/>
</dbReference>
<comment type="subcellular location">
    <subcellularLocation>
        <location evidence="1">Membrane</location>
    </subcellularLocation>
</comment>
<proteinExistence type="predicted"/>
<dbReference type="InterPro" id="IPR050969">
    <property type="entry name" value="Dev_Signal_Modulators"/>
</dbReference>
<evidence type="ECO:0000256" key="7">
    <source>
        <dbReference type="PROSITE-ProRule" id="PRU00076"/>
    </source>
</evidence>
<protein>
    <recommendedName>
        <fullName evidence="13">EGF-like domain-containing protein</fullName>
    </recommendedName>
</protein>
<dbReference type="Gene3D" id="2.10.25.10">
    <property type="entry name" value="Laminin"/>
    <property type="match status" value="1"/>
</dbReference>
<sequence length="1576" mass="183209">MTVIKSEVSYLHNTRDNSKTIHDCYYAHIIDDSDRIERGLLRTNYLTPYCRRSLSIDPINKIQGYITNTYTFKNLRLQGITSDDLLQWSISIDIIEQYSIYLINNDTEFDELIFNNCSSLWFGSNCQYTFNLSMSIESFGDFVELSFKARKQYEENILIHTCYPHLSGCYRGPEPMCLDWREICDGKIDCIGDNLGIDEEYCNELEMNECKEDEYRCHNGAQCIPFEFFRDGRSSKDCLDGTDETEGFFVWGTFVPERAFECIDLMIFACEERTCSQPHTFSCGDGSCPKYGQLSNLVEHNPDGCASTGRIAYYSQAIYKSAKQYLNDCYLLLFCKLGFYNILQNDTYNITDCSRGNLLSKNCTLEYIPFPLEPIFNGYFQPVYSKELLIKSDNGDGWPAYICTDPRVCSYFPNATIHNNGLACRPAPRYEFRGPSLASKLQNNSEMCGFIGNINTYKSNLSLFYCEKSDKYISKHRLIDGILDCYYGEDESYSDSCSLNDTQRFNCTSETKCLSPLGIGLKYPQCKGKEDEKIDNQKLPEYSYLCNNIHHEREIQSTEDGEDDETNCQWWPCHTPYTRCDNIYQCANGIDELNCPNVNCNINEYKCQILNSNNYHCIPQEYIYEKPTDCTRQEHTCGKPYYCIFEDHLLNGERPTDCGDYTFCYILNRTIFYSNNLTFNINKKYISWKEKTCLTKNDICGYSSINDQQLICNIVEKKNIYFNPTFLVDLYDNATLCQMLTHTNNHPGFYYFSTWNLGYFPPKTNSTSSSSQQYINIKPKKPLEINTNIELIEYCNRGLVIFEGKSYEKKCLCPPNYYGDRCQWQNQRVSLTLQMRPLSSHEKKLSIYDIFIYLIDEQNQIIHSYEKINYIPSIDCDTKYNRYLLYPDQPKNINHTYLIRIDIYEKLTLLNYYGSWYLFIPFPFLPVNRISTQIRIPLEKSQSLTKCSIQCGKHGKCFKYINSEKEFCHCDQAYSGRFCNITYQHLCSSGSIALNSSICLCPLNKFGSKCYLQHKSCQSNNNSCQNNGKCIPHNSHDGFICLCPENFMGSHCEYQSSQININFKIDSIPSFIIVHYIIAFEDKRHERITVFKNIPFDRYSIELYSTLPFNLLFIEFSNNYYLTVVREKSIPSEKISTNINQDYKCENINKFLNSTILNYTNLGRLKYYQLPCVDNLKLKCFYDDKYMCVCDKNRYSNCFEFNHNMSYNCQGYKYCENNGKCFQDNITCPSISVCMCDKCYHGTRCQLTSTGFSSSLDVIFGYHIKPFISFTKQSKAVKITASITILMLIFSIINGLLSILTFKNESLLKVGCGLYLLTNSIISILTITIFTIKYFQLIIFQMKSITNISFIRFNCILTDVLLKILLSFGDWLYACVAIERALAATQGISFNQSKSKYIAKYVIGTILCLISISYIHDPISRRIVYDDDDDDEQRTWCILEYSTNIKKYDKFINVFHVLIPFIINILSAICITIQVFRIRVKTKKKAAYKKLLYAQIQQNKHLLISPCILILLSIPRLIISFLSGCMDSIRNPWLYLTGYYISFIPPLLIIILFILPSRTYKQEFISIIQKINFFSK</sequence>
<dbReference type="GO" id="GO:0038092">
    <property type="term" value="P:nodal signaling pathway"/>
    <property type="evidence" value="ECO:0007669"/>
    <property type="project" value="TreeGrafter"/>
</dbReference>
<accession>A0A818TFZ2</accession>
<comment type="caution">
    <text evidence="11">The sequence shown here is derived from an EMBL/GenBank/DDBJ whole genome shotgun (WGS) entry which is preliminary data.</text>
</comment>
<dbReference type="GO" id="GO:0070697">
    <property type="term" value="F:activin receptor binding"/>
    <property type="evidence" value="ECO:0007669"/>
    <property type="project" value="TreeGrafter"/>
</dbReference>
<name>A0A818TFZ2_9BILA</name>
<dbReference type="GO" id="GO:0007368">
    <property type="term" value="P:determination of left/right symmetry"/>
    <property type="evidence" value="ECO:0007669"/>
    <property type="project" value="TreeGrafter"/>
</dbReference>
<dbReference type="PROSITE" id="PS50026">
    <property type="entry name" value="EGF_3"/>
    <property type="match status" value="2"/>
</dbReference>
<evidence type="ECO:0000259" key="9">
    <source>
        <dbReference type="PROSITE" id="PS50026"/>
    </source>
</evidence>
<feature type="disulfide bond" evidence="7">
    <location>
        <begin position="947"/>
        <end position="957"/>
    </location>
</feature>
<keyword evidence="5 8" id="KW-0472">Membrane</keyword>
<dbReference type="PROSITE" id="PS50262">
    <property type="entry name" value="G_PROTEIN_RECEP_F1_2"/>
    <property type="match status" value="1"/>
</dbReference>
<organism evidence="11 12">
    <name type="scientific">Adineta steineri</name>
    <dbReference type="NCBI Taxonomy" id="433720"/>
    <lineage>
        <taxon>Eukaryota</taxon>
        <taxon>Metazoa</taxon>
        <taxon>Spiralia</taxon>
        <taxon>Gnathifera</taxon>
        <taxon>Rotifera</taxon>
        <taxon>Eurotatoria</taxon>
        <taxon>Bdelloidea</taxon>
        <taxon>Adinetida</taxon>
        <taxon>Adinetidae</taxon>
        <taxon>Adineta</taxon>
    </lineage>
</organism>
<dbReference type="Proteomes" id="UP000663881">
    <property type="component" value="Unassembled WGS sequence"/>
</dbReference>
<comment type="caution">
    <text evidence="7">Lacks conserved residue(s) required for the propagation of feature annotation.</text>
</comment>
<evidence type="ECO:0000259" key="10">
    <source>
        <dbReference type="PROSITE" id="PS50262"/>
    </source>
</evidence>
<feature type="transmembrane region" description="Helical" evidence="8">
    <location>
        <begin position="1360"/>
        <end position="1378"/>
    </location>
</feature>
<dbReference type="Gene3D" id="1.20.1070.10">
    <property type="entry name" value="Rhodopsin 7-helix transmembrane proteins"/>
    <property type="match status" value="1"/>
</dbReference>
<feature type="transmembrane region" description="Helical" evidence="8">
    <location>
        <begin position="1533"/>
        <end position="1555"/>
    </location>
</feature>
<feature type="disulfide bond" evidence="7">
    <location>
        <begin position="951"/>
        <end position="968"/>
    </location>
</feature>
<reference evidence="11" key="1">
    <citation type="submission" date="2021-02" db="EMBL/GenBank/DDBJ databases">
        <authorList>
            <person name="Nowell W R."/>
        </authorList>
    </citation>
    <scope>NUCLEOTIDE SEQUENCE</scope>
</reference>
<feature type="transmembrane region" description="Helical" evidence="8">
    <location>
        <begin position="1279"/>
        <end position="1302"/>
    </location>
</feature>
<dbReference type="PANTHER" id="PTHR14949:SF54">
    <property type="entry name" value="VWFD DOMAIN-CONTAINING PROTEIN"/>
    <property type="match status" value="1"/>
</dbReference>
<dbReference type="PROSITE" id="PS50068">
    <property type="entry name" value="LDLRA_2"/>
    <property type="match status" value="1"/>
</dbReference>
<dbReference type="GO" id="GO:0009986">
    <property type="term" value="C:cell surface"/>
    <property type="evidence" value="ECO:0007669"/>
    <property type="project" value="TreeGrafter"/>
</dbReference>
<keyword evidence="6 7" id="KW-1015">Disulfide bond</keyword>
<feature type="disulfide bond" evidence="7">
    <location>
        <begin position="1043"/>
        <end position="1052"/>
    </location>
</feature>
<dbReference type="GO" id="GO:0038100">
    <property type="term" value="F:nodal binding"/>
    <property type="evidence" value="ECO:0007669"/>
    <property type="project" value="TreeGrafter"/>
</dbReference>
<evidence type="ECO:0000256" key="2">
    <source>
        <dbReference type="ARBA" id="ARBA00022692"/>
    </source>
</evidence>
<feature type="domain" description="G-protein coupled receptors family 1 profile" evidence="10">
    <location>
        <begin position="1293"/>
        <end position="1553"/>
    </location>
</feature>
<evidence type="ECO:0000313" key="11">
    <source>
        <dbReference type="EMBL" id="CAF3683165.1"/>
    </source>
</evidence>
<evidence type="ECO:0000313" key="12">
    <source>
        <dbReference type="Proteomes" id="UP000663881"/>
    </source>
</evidence>
<evidence type="ECO:0000256" key="8">
    <source>
        <dbReference type="SAM" id="Phobius"/>
    </source>
</evidence>
<dbReference type="SMART" id="SM00192">
    <property type="entry name" value="LDLa"/>
    <property type="match status" value="2"/>
</dbReference>
<evidence type="ECO:0008006" key="13">
    <source>
        <dbReference type="Google" id="ProtNLM"/>
    </source>
</evidence>
<dbReference type="GO" id="GO:0007507">
    <property type="term" value="P:heart development"/>
    <property type="evidence" value="ECO:0007669"/>
    <property type="project" value="TreeGrafter"/>
</dbReference>
<feature type="domain" description="EGF-like" evidence="9">
    <location>
        <begin position="943"/>
        <end position="980"/>
    </location>
</feature>
<keyword evidence="3" id="KW-0732">Signal</keyword>
<dbReference type="PROSITE" id="PS00022">
    <property type="entry name" value="EGF_1"/>
    <property type="match status" value="3"/>
</dbReference>
<dbReference type="PANTHER" id="PTHR14949">
    <property type="entry name" value="EGF-LIKE-DOMAIN, MULTIPLE 7, 8"/>
    <property type="match status" value="1"/>
</dbReference>
<feature type="transmembrane region" description="Helical" evidence="8">
    <location>
        <begin position="1457"/>
        <end position="1480"/>
    </location>
</feature>
<feature type="disulfide bond" evidence="7">
    <location>
        <begin position="1024"/>
        <end position="1041"/>
    </location>
</feature>
<evidence type="ECO:0000256" key="5">
    <source>
        <dbReference type="ARBA" id="ARBA00023136"/>
    </source>
</evidence>
<dbReference type="SUPFAM" id="SSF81321">
    <property type="entry name" value="Family A G protein-coupled receptor-like"/>
    <property type="match status" value="1"/>
</dbReference>
<gene>
    <name evidence="11" type="ORF">OKA104_LOCUS11272</name>
</gene>
<dbReference type="GO" id="GO:0016020">
    <property type="term" value="C:membrane"/>
    <property type="evidence" value="ECO:0007669"/>
    <property type="project" value="UniProtKB-SubCell"/>
</dbReference>
<dbReference type="SUPFAM" id="SSF57424">
    <property type="entry name" value="LDL receptor-like module"/>
    <property type="match status" value="1"/>
</dbReference>
<feature type="transmembrane region" description="Helical" evidence="8">
    <location>
        <begin position="1501"/>
        <end position="1521"/>
    </location>
</feature>
<dbReference type="SMART" id="SM00181">
    <property type="entry name" value="EGF"/>
    <property type="match status" value="5"/>
</dbReference>
<dbReference type="GO" id="GO:0009952">
    <property type="term" value="P:anterior/posterior pattern specification"/>
    <property type="evidence" value="ECO:0007669"/>
    <property type="project" value="TreeGrafter"/>
</dbReference>
<feature type="disulfide bond" evidence="7">
    <location>
        <begin position="970"/>
        <end position="979"/>
    </location>
</feature>
<feature type="transmembrane region" description="Helical" evidence="8">
    <location>
        <begin position="1314"/>
        <end position="1340"/>
    </location>
</feature>
<feature type="domain" description="EGF-like" evidence="9">
    <location>
        <begin position="1013"/>
        <end position="1053"/>
    </location>
</feature>
<evidence type="ECO:0000256" key="3">
    <source>
        <dbReference type="ARBA" id="ARBA00022729"/>
    </source>
</evidence>
<keyword evidence="2 8" id="KW-0812">Transmembrane</keyword>
<dbReference type="GO" id="GO:0005576">
    <property type="term" value="C:extracellular region"/>
    <property type="evidence" value="ECO:0007669"/>
    <property type="project" value="TreeGrafter"/>
</dbReference>